<evidence type="ECO:0000256" key="6">
    <source>
        <dbReference type="ARBA" id="ARBA00023211"/>
    </source>
</evidence>
<keyword evidence="4 7" id="KW-0460">Magnesium</keyword>
<dbReference type="EMBL" id="NGLE02000001">
    <property type="protein sequence ID" value="MEI5994000.1"/>
    <property type="molecule type" value="Genomic_DNA"/>
</dbReference>
<keyword evidence="2 7" id="KW-0808">Transferase</keyword>
<dbReference type="InterPro" id="IPR012001">
    <property type="entry name" value="Thiamin_PyroP_enz_TPP-bd_dom"/>
</dbReference>
<evidence type="ECO:0000313" key="11">
    <source>
        <dbReference type="EMBL" id="MEI5994000.1"/>
    </source>
</evidence>
<feature type="domain" description="Thiamine pyrophosphate enzyme TPP-binding" evidence="8">
    <location>
        <begin position="432"/>
        <end position="549"/>
    </location>
</feature>
<name>A0A242CE10_9ENTE</name>
<evidence type="ECO:0000259" key="9">
    <source>
        <dbReference type="Pfam" id="PF02776"/>
    </source>
</evidence>
<protein>
    <recommendedName>
        <fullName evidence="7">2-succinyl-5-enolpyruvyl-6-hydroxy-3-cyclohexene-1-carboxylate synthase</fullName>
        <shortName evidence="7">SEPHCHC synthase</shortName>
        <ecNumber evidence="7">2.2.1.9</ecNumber>
    </recommendedName>
    <alternativeName>
        <fullName evidence="7">Menaquinone biosynthesis protein MenD</fullName>
    </alternativeName>
</protein>
<evidence type="ECO:0000256" key="7">
    <source>
        <dbReference type="HAMAP-Rule" id="MF_01659"/>
    </source>
</evidence>
<comment type="cofactor">
    <cofactor evidence="7">
        <name>Mg(2+)</name>
        <dbReference type="ChEBI" id="CHEBI:18420"/>
    </cofactor>
    <cofactor evidence="7">
        <name>Mn(2+)</name>
        <dbReference type="ChEBI" id="CHEBI:29035"/>
    </cofactor>
</comment>
<dbReference type="InterPro" id="IPR011766">
    <property type="entry name" value="TPP_enzyme_TPP-bd"/>
</dbReference>
<evidence type="ECO:0000313" key="12">
    <source>
        <dbReference type="EMBL" id="OTO08477.1"/>
    </source>
</evidence>
<dbReference type="GO" id="GO:0070204">
    <property type="term" value="F:2-succinyl-5-enolpyruvyl-6-hydroxy-3-cyclohexene-1-carboxylic-acid synthase activity"/>
    <property type="evidence" value="ECO:0007669"/>
    <property type="project" value="UniProtKB-UniRule"/>
</dbReference>
<reference evidence="11 13" key="2">
    <citation type="submission" date="2018-07" db="EMBL/GenBank/DDBJ databases">
        <title>The Genome Sequence of Enterococcus sp. DIV0659b.</title>
        <authorList>
            <consortium name="The Broad Institute Genomics Platform"/>
            <consortium name="The Broad Institute Genomic Center for Infectious Diseases"/>
            <person name="Earl A."/>
            <person name="Manson A."/>
            <person name="Schwartman J."/>
            <person name="Gilmore M."/>
            <person name="Abouelleil A."/>
            <person name="Cao P."/>
            <person name="Chapman S."/>
            <person name="Cusick C."/>
            <person name="Shea T."/>
            <person name="Young S."/>
            <person name="Neafsey D."/>
            <person name="Nusbaum C."/>
            <person name="Birren B."/>
        </authorList>
    </citation>
    <scope>NUCLEOTIDE SEQUENCE [LARGE SCALE GENOMIC DNA]</scope>
    <source>
        <strain evidence="11 13">4G2_DIV0659</strain>
    </source>
</reference>
<dbReference type="CDD" id="cd02009">
    <property type="entry name" value="TPP_SHCHC_synthase"/>
    <property type="match status" value="1"/>
</dbReference>
<evidence type="ECO:0000259" key="10">
    <source>
        <dbReference type="Pfam" id="PF16582"/>
    </source>
</evidence>
<dbReference type="SUPFAM" id="SSF52467">
    <property type="entry name" value="DHS-like NAD/FAD-binding domain"/>
    <property type="match status" value="1"/>
</dbReference>
<dbReference type="GO" id="GO:0009234">
    <property type="term" value="P:menaquinone biosynthetic process"/>
    <property type="evidence" value="ECO:0007669"/>
    <property type="project" value="UniProtKB-UniRule"/>
</dbReference>
<comment type="cofactor">
    <cofactor evidence="7">
        <name>thiamine diphosphate</name>
        <dbReference type="ChEBI" id="CHEBI:58937"/>
    </cofactor>
    <text evidence="7">Binds 1 thiamine pyrophosphate per subunit.</text>
</comment>
<dbReference type="OrthoDB" id="9791859at2"/>
<dbReference type="Pfam" id="PF16582">
    <property type="entry name" value="TPP_enzyme_M_2"/>
    <property type="match status" value="1"/>
</dbReference>
<gene>
    <name evidence="7" type="primary">menD</name>
    <name evidence="12" type="ORF">A5880_001477</name>
    <name evidence="11" type="ORF">A5880_001558</name>
</gene>
<keyword evidence="6 7" id="KW-0464">Manganese</keyword>
<dbReference type="SUPFAM" id="SSF52518">
    <property type="entry name" value="Thiamin diphosphate-binding fold (THDP-binding)"/>
    <property type="match status" value="2"/>
</dbReference>
<evidence type="ECO:0000256" key="5">
    <source>
        <dbReference type="ARBA" id="ARBA00023052"/>
    </source>
</evidence>
<keyword evidence="13" id="KW-1185">Reference proteome</keyword>
<organism evidence="12">
    <name type="scientific">Candidatus Enterococcus mansonii</name>
    <dbReference type="NCBI Taxonomy" id="1834181"/>
    <lineage>
        <taxon>Bacteria</taxon>
        <taxon>Bacillati</taxon>
        <taxon>Bacillota</taxon>
        <taxon>Bacilli</taxon>
        <taxon>Lactobacillales</taxon>
        <taxon>Enterococcaceae</taxon>
        <taxon>Enterococcus</taxon>
    </lineage>
</organism>
<evidence type="ECO:0000256" key="2">
    <source>
        <dbReference type="ARBA" id="ARBA00022679"/>
    </source>
</evidence>
<dbReference type="RefSeq" id="WP_086330423.1">
    <property type="nucleotide sequence ID" value="NZ_NGLE02000001.1"/>
</dbReference>
<dbReference type="STRING" id="1834181.A5880_001477"/>
<dbReference type="GO" id="GO:0000287">
    <property type="term" value="F:magnesium ion binding"/>
    <property type="evidence" value="ECO:0007669"/>
    <property type="project" value="UniProtKB-UniRule"/>
</dbReference>
<comment type="catalytic activity">
    <reaction evidence="7">
        <text>isochorismate + 2-oxoglutarate + H(+) = 5-enolpyruvoyl-6-hydroxy-2-succinyl-cyclohex-3-ene-1-carboxylate + CO2</text>
        <dbReference type="Rhea" id="RHEA:25593"/>
        <dbReference type="ChEBI" id="CHEBI:15378"/>
        <dbReference type="ChEBI" id="CHEBI:16526"/>
        <dbReference type="ChEBI" id="CHEBI:16810"/>
        <dbReference type="ChEBI" id="CHEBI:29780"/>
        <dbReference type="ChEBI" id="CHEBI:58818"/>
        <dbReference type="EC" id="2.2.1.9"/>
    </reaction>
</comment>
<keyword evidence="1 7" id="KW-0474">Menaquinone biosynthesis</keyword>
<dbReference type="UniPathway" id="UPA00079"/>
<dbReference type="HAMAP" id="MF_01659">
    <property type="entry name" value="MenD"/>
    <property type="match status" value="1"/>
</dbReference>
<dbReference type="NCBIfam" id="TIGR00173">
    <property type="entry name" value="menD"/>
    <property type="match status" value="1"/>
</dbReference>
<comment type="pathway">
    <text evidence="7">Quinol/quinone metabolism; menaquinone biosynthesis.</text>
</comment>
<dbReference type="EC" id="2.2.1.9" evidence="7"/>
<dbReference type="EMBL" id="NGLE01000002">
    <property type="protein sequence ID" value="OTO08477.1"/>
    <property type="molecule type" value="Genomic_DNA"/>
</dbReference>
<dbReference type="CDD" id="cd07037">
    <property type="entry name" value="TPP_PYR_MenD"/>
    <property type="match status" value="1"/>
</dbReference>
<dbReference type="PANTHER" id="PTHR42916:SF1">
    <property type="entry name" value="PROTEIN PHYLLO, CHLOROPLASTIC"/>
    <property type="match status" value="1"/>
</dbReference>
<dbReference type="UniPathway" id="UPA01057">
    <property type="reaction ID" value="UER00164"/>
</dbReference>
<dbReference type="InterPro" id="IPR029035">
    <property type="entry name" value="DHS-like_NAD/FAD-binding_dom"/>
</dbReference>
<dbReference type="GO" id="GO:0030145">
    <property type="term" value="F:manganese ion binding"/>
    <property type="evidence" value="ECO:0007669"/>
    <property type="project" value="UniProtKB-UniRule"/>
</dbReference>
<evidence type="ECO:0000256" key="4">
    <source>
        <dbReference type="ARBA" id="ARBA00022842"/>
    </source>
</evidence>
<dbReference type="InterPro" id="IPR004433">
    <property type="entry name" value="MenaQ_synth_MenD"/>
</dbReference>
<dbReference type="PANTHER" id="PTHR42916">
    <property type="entry name" value="2-SUCCINYL-5-ENOLPYRUVYL-6-HYDROXY-3-CYCLOHEXENE-1-CARBOXYLATE SYNTHASE"/>
    <property type="match status" value="1"/>
</dbReference>
<feature type="domain" description="Thiamine pyrophosphate enzyme N-terminal TPP-binding" evidence="9">
    <location>
        <begin position="11"/>
        <end position="124"/>
    </location>
</feature>
<dbReference type="GO" id="GO:0030976">
    <property type="term" value="F:thiamine pyrophosphate binding"/>
    <property type="evidence" value="ECO:0007669"/>
    <property type="project" value="UniProtKB-UniRule"/>
</dbReference>
<comment type="caution">
    <text evidence="12">The sequence shown here is derived from an EMBL/GenBank/DDBJ whole genome shotgun (WGS) entry which is preliminary data.</text>
</comment>
<dbReference type="InterPro" id="IPR029061">
    <property type="entry name" value="THDP-binding"/>
</dbReference>
<keyword evidence="5 7" id="KW-0786">Thiamine pyrophosphate</keyword>
<proteinExistence type="inferred from homology"/>
<keyword evidence="3 7" id="KW-0479">Metal-binding</keyword>
<feature type="domain" description="Menaquinone biosynthesis protein MenD middle" evidence="10">
    <location>
        <begin position="202"/>
        <end position="397"/>
    </location>
</feature>
<dbReference type="PIRSF" id="PIRSF004983">
    <property type="entry name" value="MenD"/>
    <property type="match status" value="1"/>
</dbReference>
<dbReference type="Gene3D" id="3.40.50.1220">
    <property type="entry name" value="TPP-binding domain"/>
    <property type="match status" value="1"/>
</dbReference>
<comment type="subunit">
    <text evidence="7">Homodimer.</text>
</comment>
<evidence type="ECO:0000313" key="13">
    <source>
        <dbReference type="Proteomes" id="UP000195139"/>
    </source>
</evidence>
<comment type="function">
    <text evidence="7">Catalyzes the thiamine diphosphate-dependent decarboxylation of 2-oxoglutarate and the subsequent addition of the resulting succinic semialdehyde-thiamine pyrophosphate anion to isochorismate to yield 2-succinyl-5-enolpyruvyl-6-hydroxy-3-cyclohexene-1-carboxylate (SEPHCHC).</text>
</comment>
<comment type="pathway">
    <text evidence="7">Quinol/quinone metabolism; 1,4-dihydroxy-2-naphthoate biosynthesis; 1,4-dihydroxy-2-naphthoate from chorismate: step 2/7.</text>
</comment>
<dbReference type="Pfam" id="PF02776">
    <property type="entry name" value="TPP_enzyme_N"/>
    <property type="match status" value="1"/>
</dbReference>
<dbReference type="Proteomes" id="UP000195139">
    <property type="component" value="Unassembled WGS sequence"/>
</dbReference>
<evidence type="ECO:0000259" key="8">
    <source>
        <dbReference type="Pfam" id="PF02775"/>
    </source>
</evidence>
<reference evidence="12" key="1">
    <citation type="submission" date="2017-05" db="EMBL/GenBank/DDBJ databases">
        <title>The Genome Sequence of Enterococcus sp. 4G2_DIV0659.</title>
        <authorList>
            <consortium name="The Broad Institute Genomics Platform"/>
            <consortium name="The Broad Institute Genomic Center for Infectious Diseases"/>
            <person name="Earl A."/>
            <person name="Manson A."/>
            <person name="Schwartman J."/>
            <person name="Gilmore M."/>
            <person name="Abouelleil A."/>
            <person name="Cao P."/>
            <person name="Chapman S."/>
            <person name="Cusick C."/>
            <person name="Shea T."/>
            <person name="Young S."/>
            <person name="Neafsey D."/>
            <person name="Nusbaum C."/>
            <person name="Birren B."/>
        </authorList>
    </citation>
    <scope>NUCLEOTIDE SEQUENCE [LARGE SCALE GENOMIC DNA]</scope>
    <source>
        <strain evidence="12">4G2_DIV0659</strain>
    </source>
</reference>
<comment type="similarity">
    <text evidence="7">Belongs to the TPP enzyme family. MenD subfamily.</text>
</comment>
<evidence type="ECO:0000256" key="1">
    <source>
        <dbReference type="ARBA" id="ARBA00022428"/>
    </source>
</evidence>
<evidence type="ECO:0000256" key="3">
    <source>
        <dbReference type="ARBA" id="ARBA00022723"/>
    </source>
</evidence>
<sequence>MTNQNEMTNYLHAFIEGMISSGVSQAVISPGSRSTPLALLMHRQERIETFVEVDERSAAFFALGLSKASNKPVVLLCTSGTAAANYYPAICEAKASHVPLIVLTTDRPHELRQVGAPQAMDQFQLFQSHVKSFVEMAIPEGTKAMIDYAYWQGMRSTDTACQIPQGPVHLNFPLREPLLPELSRSSKIEKTTMIVTGKQQLSEDQLSKCVNAWQGKKGVIVVGGSHTTMEAECFVQLAEALNWPIIGDPLANLVSCGNKNLLIMSYADLFIQEVDMIQRPEVVVRFGMLPISKNMMFWLQTLDDSETRIYFVDETGEWQDQLKQTQIAIQAEEQMFIQAIIDKVEIKTPDTWSNQWIAWQEITDHQLSELAEMNELNETTASILVHKMMVEDGQLFVSNSNAIRFLDRFSTVETSSYQLFGNRGINGIDGIVSTALGMCATHPDRQNVLLIGDLAMYHDMNGLLLAKCYNLPLTIILLNNNGGGIFSFLSQRQLTQKDFEPIFGTPIDLDFSLVAALYGATYTKAENLEQLTSLLEETQKKPKFQVIEIVGDRQANVELYENVMRQLKDKLRST</sequence>
<dbReference type="Pfam" id="PF02775">
    <property type="entry name" value="TPP_enzyme_C"/>
    <property type="match status" value="1"/>
</dbReference>
<dbReference type="InterPro" id="IPR032264">
    <property type="entry name" value="MenD_middle"/>
</dbReference>
<dbReference type="AlphaFoldDB" id="A0A242CE10"/>
<dbReference type="Gene3D" id="3.40.50.970">
    <property type="match status" value="2"/>
</dbReference>
<accession>A0A242CE10</accession>